<dbReference type="Pfam" id="PF00459">
    <property type="entry name" value="Inositol_P"/>
    <property type="match status" value="1"/>
</dbReference>
<feature type="binding site" evidence="1">
    <location>
        <position position="36"/>
    </location>
    <ligand>
        <name>Mg(2+)</name>
        <dbReference type="ChEBI" id="CHEBI:18420"/>
        <label>1</label>
        <note>catalytic</note>
    </ligand>
</feature>
<name>A0A401Z9I7_9CHLR</name>
<protein>
    <recommendedName>
        <fullName evidence="5">Inositol monophosphatase</fullName>
    </recommendedName>
</protein>
<dbReference type="GO" id="GO:0046872">
    <property type="term" value="F:metal ion binding"/>
    <property type="evidence" value="ECO:0007669"/>
    <property type="project" value="UniProtKB-KW"/>
</dbReference>
<feature type="binding site" evidence="1">
    <location>
        <position position="37"/>
    </location>
    <ligand>
        <name>Mg(2+)</name>
        <dbReference type="ChEBI" id="CHEBI:18420"/>
        <label>1</label>
        <note>catalytic</note>
    </ligand>
</feature>
<feature type="region of interest" description="Disordered" evidence="2">
    <location>
        <begin position="76"/>
        <end position="95"/>
    </location>
</feature>
<keyword evidence="4" id="KW-1185">Reference proteome</keyword>
<gene>
    <name evidence="3" type="ORF">KDAU_08630</name>
</gene>
<comment type="caution">
    <text evidence="3">The sequence shown here is derived from an EMBL/GenBank/DDBJ whole genome shotgun (WGS) entry which is preliminary data.</text>
</comment>
<dbReference type="EMBL" id="BIFQ01000001">
    <property type="protein sequence ID" value="GCE03534.1"/>
    <property type="molecule type" value="Genomic_DNA"/>
</dbReference>
<sequence length="95" mass="10482">MMNAEIQRTYPNHNILDEEAGTFDSDSPYTWVINPIDGTSNFGQASPLYGCMLGLLIGTDAVVSRLKRGLRQPVCEVPDRPSSGGTRIRRALSRE</sequence>
<keyword evidence="1" id="KW-0479">Metal-binding</keyword>
<dbReference type="Gene3D" id="3.30.540.10">
    <property type="entry name" value="Fructose-1,6-Bisphosphatase, subunit A, domain 1"/>
    <property type="match status" value="1"/>
</dbReference>
<dbReference type="Proteomes" id="UP000287224">
    <property type="component" value="Unassembled WGS sequence"/>
</dbReference>
<evidence type="ECO:0000256" key="1">
    <source>
        <dbReference type="PIRSR" id="PIRSR600760-2"/>
    </source>
</evidence>
<dbReference type="SUPFAM" id="SSF56655">
    <property type="entry name" value="Carbohydrate phosphatase"/>
    <property type="match status" value="1"/>
</dbReference>
<evidence type="ECO:0000313" key="3">
    <source>
        <dbReference type="EMBL" id="GCE03534.1"/>
    </source>
</evidence>
<accession>A0A401Z9I7</accession>
<reference evidence="4" key="1">
    <citation type="submission" date="2018-12" db="EMBL/GenBank/DDBJ databases">
        <title>Tengunoibacter tsumagoiensis gen. nov., sp. nov., Dictyobacter kobayashii sp. nov., D. alpinus sp. nov., and D. joshuensis sp. nov. and description of Dictyobacteraceae fam. nov. within the order Ktedonobacterales isolated from Tengu-no-mugimeshi.</title>
        <authorList>
            <person name="Wang C.M."/>
            <person name="Zheng Y."/>
            <person name="Sakai Y."/>
            <person name="Toyoda A."/>
            <person name="Minakuchi Y."/>
            <person name="Abe K."/>
            <person name="Yokota A."/>
            <person name="Yabe S."/>
        </authorList>
    </citation>
    <scope>NUCLEOTIDE SEQUENCE [LARGE SCALE GENOMIC DNA]</scope>
    <source>
        <strain evidence="4">S-27</strain>
    </source>
</reference>
<evidence type="ECO:0008006" key="5">
    <source>
        <dbReference type="Google" id="ProtNLM"/>
    </source>
</evidence>
<dbReference type="AlphaFoldDB" id="A0A401Z9I7"/>
<dbReference type="PRINTS" id="PR00377">
    <property type="entry name" value="IMPHPHTASES"/>
</dbReference>
<organism evidence="3 4">
    <name type="scientific">Dictyobacter aurantiacus</name>
    <dbReference type="NCBI Taxonomy" id="1936993"/>
    <lineage>
        <taxon>Bacteria</taxon>
        <taxon>Bacillati</taxon>
        <taxon>Chloroflexota</taxon>
        <taxon>Ktedonobacteria</taxon>
        <taxon>Ktedonobacterales</taxon>
        <taxon>Dictyobacteraceae</taxon>
        <taxon>Dictyobacter</taxon>
    </lineage>
</organism>
<dbReference type="InterPro" id="IPR000760">
    <property type="entry name" value="Inositol_monophosphatase-like"/>
</dbReference>
<keyword evidence="1" id="KW-0460">Magnesium</keyword>
<feature type="binding site" evidence="1">
    <location>
        <position position="18"/>
    </location>
    <ligand>
        <name>Mg(2+)</name>
        <dbReference type="ChEBI" id="CHEBI:18420"/>
        <label>1</label>
        <note>catalytic</note>
    </ligand>
</feature>
<proteinExistence type="predicted"/>
<comment type="cofactor">
    <cofactor evidence="1">
        <name>Mg(2+)</name>
        <dbReference type="ChEBI" id="CHEBI:18420"/>
    </cofactor>
</comment>
<evidence type="ECO:0000313" key="4">
    <source>
        <dbReference type="Proteomes" id="UP000287224"/>
    </source>
</evidence>
<evidence type="ECO:0000256" key="2">
    <source>
        <dbReference type="SAM" id="MobiDB-lite"/>
    </source>
</evidence>